<gene>
    <name evidence="2" type="ORF">LY89DRAFT_123379</name>
</gene>
<dbReference type="Pfam" id="PF00646">
    <property type="entry name" value="F-box"/>
    <property type="match status" value="1"/>
</dbReference>
<accession>A0A194X3T9</accession>
<dbReference type="Proteomes" id="UP000070700">
    <property type="component" value="Unassembled WGS sequence"/>
</dbReference>
<dbReference type="Gene3D" id="1.20.1280.50">
    <property type="match status" value="1"/>
</dbReference>
<name>A0A194X3T9_MOLSC</name>
<sequence>MDLARRLFRFIGWQHAVARPDAFQHSHLGKLPNEIILHIASYLPLESAASFSICCCRFYNCMKTEYLPSLKLADPSIQENFLALLEHDLPMHILCPDCKELHSIANAFTHVPSRRHFSSTSTQRPRLQCWKSDTQHDIRRSIHTGFCSTIFRMAMKTHRLGRNSRQLLQFLSYEPRTTHHRGFIEQNQAAARIVDDSLLVREQTVFMVPSSQRIPIPWHGFINICNHIGFPGFLDLHRRGAVHIPQANELGTFVQSRRGLICCKHCYTEFRVDFKSYGESGNAMFVTRWMDIGEGRDPKEVKFTSRHVNLYQETWAKVNFRGGSICAAFEEMPAAEFVVDSLLSAREERVLCKGSNLPWPEDVSVSCDRVERSFGVMSGRFVPF</sequence>
<evidence type="ECO:0000313" key="3">
    <source>
        <dbReference type="Proteomes" id="UP000070700"/>
    </source>
</evidence>
<dbReference type="InParanoid" id="A0A194X3T9"/>
<protein>
    <recommendedName>
        <fullName evidence="1">F-box domain-containing protein</fullName>
    </recommendedName>
</protein>
<dbReference type="GeneID" id="28814899"/>
<keyword evidence="3" id="KW-1185">Reference proteome</keyword>
<dbReference type="AlphaFoldDB" id="A0A194X3T9"/>
<dbReference type="RefSeq" id="XP_018069191.1">
    <property type="nucleotide sequence ID" value="XM_018205173.1"/>
</dbReference>
<evidence type="ECO:0000259" key="1">
    <source>
        <dbReference type="Pfam" id="PF00646"/>
    </source>
</evidence>
<proteinExistence type="predicted"/>
<dbReference type="InterPro" id="IPR036047">
    <property type="entry name" value="F-box-like_dom_sf"/>
</dbReference>
<dbReference type="SUPFAM" id="SSF81383">
    <property type="entry name" value="F-box domain"/>
    <property type="match status" value="1"/>
</dbReference>
<dbReference type="InterPro" id="IPR001810">
    <property type="entry name" value="F-box_dom"/>
</dbReference>
<dbReference type="EMBL" id="KQ947419">
    <property type="protein sequence ID" value="KUJ14836.1"/>
    <property type="molecule type" value="Genomic_DNA"/>
</dbReference>
<dbReference type="OrthoDB" id="3766406at2759"/>
<dbReference type="KEGG" id="psco:LY89DRAFT_123379"/>
<dbReference type="CDD" id="cd09917">
    <property type="entry name" value="F-box_SF"/>
    <property type="match status" value="1"/>
</dbReference>
<organism evidence="2 3">
    <name type="scientific">Mollisia scopiformis</name>
    <name type="common">Conifer needle endophyte fungus</name>
    <name type="synonym">Phialocephala scopiformis</name>
    <dbReference type="NCBI Taxonomy" id="149040"/>
    <lineage>
        <taxon>Eukaryota</taxon>
        <taxon>Fungi</taxon>
        <taxon>Dikarya</taxon>
        <taxon>Ascomycota</taxon>
        <taxon>Pezizomycotina</taxon>
        <taxon>Leotiomycetes</taxon>
        <taxon>Helotiales</taxon>
        <taxon>Mollisiaceae</taxon>
        <taxon>Mollisia</taxon>
    </lineage>
</organism>
<reference evidence="2 3" key="1">
    <citation type="submission" date="2015-10" db="EMBL/GenBank/DDBJ databases">
        <title>Full genome of DAOMC 229536 Phialocephala scopiformis, a fungal endophyte of spruce producing the potent anti-insectan compound rugulosin.</title>
        <authorList>
            <consortium name="DOE Joint Genome Institute"/>
            <person name="Walker A.K."/>
            <person name="Frasz S.L."/>
            <person name="Seifert K.A."/>
            <person name="Miller J.D."/>
            <person name="Mondo S.J."/>
            <person name="Labutti K."/>
            <person name="Lipzen A."/>
            <person name="Dockter R."/>
            <person name="Kennedy M."/>
            <person name="Grigoriev I.V."/>
            <person name="Spatafora J.W."/>
        </authorList>
    </citation>
    <scope>NUCLEOTIDE SEQUENCE [LARGE SCALE GENOMIC DNA]</scope>
    <source>
        <strain evidence="2 3">CBS 120377</strain>
    </source>
</reference>
<evidence type="ECO:0000313" key="2">
    <source>
        <dbReference type="EMBL" id="KUJ14836.1"/>
    </source>
</evidence>
<feature type="domain" description="F-box" evidence="1">
    <location>
        <begin position="30"/>
        <end position="66"/>
    </location>
</feature>